<name>A0A8H4H542_9EURO</name>
<dbReference type="OrthoDB" id="4440815at2759"/>
<evidence type="ECO:0000256" key="1">
    <source>
        <dbReference type="SAM" id="SignalP"/>
    </source>
</evidence>
<comment type="caution">
    <text evidence="2">The sequence shown here is derived from an EMBL/GenBank/DDBJ whole genome shotgun (WGS) entry which is preliminary data.</text>
</comment>
<proteinExistence type="predicted"/>
<dbReference type="Proteomes" id="UP000653565">
    <property type="component" value="Unassembled WGS sequence"/>
</dbReference>
<keyword evidence="3" id="KW-1185">Reference proteome</keyword>
<dbReference type="AlphaFoldDB" id="A0A8H4H542"/>
<gene>
    <name evidence="2" type="ORF">CNMCM6805_004311</name>
</gene>
<reference evidence="2" key="1">
    <citation type="journal article" date="2020" name="bioRxiv">
        <title>Genomic and phenotypic heterogeneity of clinical isolates of the human pathogens Aspergillus fumigatus, Aspergillus lentulus and Aspergillus fumigatiaffinis.</title>
        <authorList>
            <person name="dos Santos R.A.C."/>
            <person name="Steenwyk J.L."/>
            <person name="Rivero-Menendez O."/>
            <person name="Mead M.E."/>
            <person name="Silva L.P."/>
            <person name="Bastos R.W."/>
            <person name="Alastruey-Izquierdo A."/>
            <person name="Goldman G.H."/>
            <person name="Rokas A."/>
        </authorList>
    </citation>
    <scope>NUCLEOTIDE SEQUENCE</scope>
    <source>
        <strain evidence="2">CNM-CM6805</strain>
    </source>
</reference>
<evidence type="ECO:0000313" key="3">
    <source>
        <dbReference type="Proteomes" id="UP000653565"/>
    </source>
</evidence>
<feature type="signal peptide" evidence="1">
    <location>
        <begin position="1"/>
        <end position="16"/>
    </location>
</feature>
<dbReference type="EMBL" id="JAAAPX010000022">
    <property type="protein sequence ID" value="KAF4241151.1"/>
    <property type="molecule type" value="Genomic_DNA"/>
</dbReference>
<feature type="chain" id="PRO_5044155170" evidence="1">
    <location>
        <begin position="17"/>
        <end position="90"/>
    </location>
</feature>
<evidence type="ECO:0000313" key="2">
    <source>
        <dbReference type="EMBL" id="KAF4241151.1"/>
    </source>
</evidence>
<reference evidence="2" key="2">
    <citation type="submission" date="2020-04" db="EMBL/GenBank/DDBJ databases">
        <authorList>
            <person name="Santos R.A.C."/>
            <person name="Steenwyk J.L."/>
            <person name="Rivero-Menendez O."/>
            <person name="Mead M.E."/>
            <person name="Silva L.P."/>
            <person name="Bastos R.W."/>
            <person name="Alastruey-Izquierdo A."/>
            <person name="Goldman G.H."/>
            <person name="Rokas A."/>
        </authorList>
    </citation>
    <scope>NUCLEOTIDE SEQUENCE</scope>
    <source>
        <strain evidence="2">CNM-CM6805</strain>
    </source>
</reference>
<accession>A0A8H4H542</accession>
<sequence length="90" mass="9320">MKTTLFLLALAGAALGAKTCTPSFDYCANKLIADKGFSESDLKAVLKAEGLETSDLKNVLFHCKNPGDVGHAKVCSNGCTDPATEGSHGC</sequence>
<organism evidence="2 3">
    <name type="scientific">Aspergillus fumigatiaffinis</name>
    <dbReference type="NCBI Taxonomy" id="340414"/>
    <lineage>
        <taxon>Eukaryota</taxon>
        <taxon>Fungi</taxon>
        <taxon>Dikarya</taxon>
        <taxon>Ascomycota</taxon>
        <taxon>Pezizomycotina</taxon>
        <taxon>Eurotiomycetes</taxon>
        <taxon>Eurotiomycetidae</taxon>
        <taxon>Eurotiales</taxon>
        <taxon>Aspergillaceae</taxon>
        <taxon>Aspergillus</taxon>
        <taxon>Aspergillus subgen. Fumigati</taxon>
    </lineage>
</organism>
<protein>
    <submittedName>
        <fullName evidence="2">Uncharacterized protein</fullName>
    </submittedName>
</protein>
<keyword evidence="1" id="KW-0732">Signal</keyword>